<dbReference type="Proteomes" id="UP000886501">
    <property type="component" value="Unassembled WGS sequence"/>
</dbReference>
<organism evidence="1 2">
    <name type="scientific">Thelephora ganbajun</name>
    <name type="common">Ganba fungus</name>
    <dbReference type="NCBI Taxonomy" id="370292"/>
    <lineage>
        <taxon>Eukaryota</taxon>
        <taxon>Fungi</taxon>
        <taxon>Dikarya</taxon>
        <taxon>Basidiomycota</taxon>
        <taxon>Agaricomycotina</taxon>
        <taxon>Agaricomycetes</taxon>
        <taxon>Thelephorales</taxon>
        <taxon>Thelephoraceae</taxon>
        <taxon>Thelephora</taxon>
    </lineage>
</organism>
<comment type="caution">
    <text evidence="1">The sequence shown here is derived from an EMBL/GenBank/DDBJ whole genome shotgun (WGS) entry which is preliminary data.</text>
</comment>
<keyword evidence="2" id="KW-1185">Reference proteome</keyword>
<reference evidence="1" key="1">
    <citation type="submission" date="2019-10" db="EMBL/GenBank/DDBJ databases">
        <authorList>
            <consortium name="DOE Joint Genome Institute"/>
            <person name="Kuo A."/>
            <person name="Miyauchi S."/>
            <person name="Kiss E."/>
            <person name="Drula E."/>
            <person name="Kohler A."/>
            <person name="Sanchez-Garcia M."/>
            <person name="Andreopoulos B."/>
            <person name="Barry K.W."/>
            <person name="Bonito G."/>
            <person name="Buee M."/>
            <person name="Carver A."/>
            <person name="Chen C."/>
            <person name="Cichocki N."/>
            <person name="Clum A."/>
            <person name="Culley D."/>
            <person name="Crous P.W."/>
            <person name="Fauchery L."/>
            <person name="Girlanda M."/>
            <person name="Hayes R."/>
            <person name="Keri Z."/>
            <person name="Labutti K."/>
            <person name="Lipzen A."/>
            <person name="Lombard V."/>
            <person name="Magnuson J."/>
            <person name="Maillard F."/>
            <person name="Morin E."/>
            <person name="Murat C."/>
            <person name="Nolan M."/>
            <person name="Ohm R."/>
            <person name="Pangilinan J."/>
            <person name="Pereira M."/>
            <person name="Perotto S."/>
            <person name="Peter M."/>
            <person name="Riley R."/>
            <person name="Sitrit Y."/>
            <person name="Stielow B."/>
            <person name="Szollosi G."/>
            <person name="Zifcakova L."/>
            <person name="Stursova M."/>
            <person name="Spatafora J.W."/>
            <person name="Tedersoo L."/>
            <person name="Vaario L.-M."/>
            <person name="Yamada A."/>
            <person name="Yan M."/>
            <person name="Wang P."/>
            <person name="Xu J."/>
            <person name="Bruns T."/>
            <person name="Baldrian P."/>
            <person name="Vilgalys R."/>
            <person name="Henrissat B."/>
            <person name="Grigoriev I.V."/>
            <person name="Hibbett D."/>
            <person name="Nagy L.G."/>
            <person name="Martin F.M."/>
        </authorList>
    </citation>
    <scope>NUCLEOTIDE SEQUENCE</scope>
    <source>
        <strain evidence="1">P2</strain>
    </source>
</reference>
<dbReference type="EMBL" id="MU118072">
    <property type="protein sequence ID" value="KAF9645951.1"/>
    <property type="molecule type" value="Genomic_DNA"/>
</dbReference>
<evidence type="ECO:0000313" key="1">
    <source>
        <dbReference type="EMBL" id="KAF9645951.1"/>
    </source>
</evidence>
<name>A0ACB6Z8J4_THEGA</name>
<evidence type="ECO:0000313" key="2">
    <source>
        <dbReference type="Proteomes" id="UP000886501"/>
    </source>
</evidence>
<accession>A0ACB6Z8J4</accession>
<protein>
    <submittedName>
        <fullName evidence="1">Uncharacterized protein</fullName>
    </submittedName>
</protein>
<proteinExistence type="predicted"/>
<sequence>MPFVHEPLFIVKVQFAQLFPLLRLFAILFPSLECSPPRSFACPFGRTGRTTVVHGNRSPTLGRLFSPSGRSRKYADLGGLVLRGETPSRHASWRQEREFLQRGSTFPMSPSSREITIRNAANEDKYGLRPAQYTTGLNRSIGSSEAWNLGYWYPSTDKRIPLT</sequence>
<reference evidence="1" key="2">
    <citation type="journal article" date="2020" name="Nat. Commun.">
        <title>Large-scale genome sequencing of mycorrhizal fungi provides insights into the early evolution of symbiotic traits.</title>
        <authorList>
            <person name="Miyauchi S."/>
            <person name="Kiss E."/>
            <person name="Kuo A."/>
            <person name="Drula E."/>
            <person name="Kohler A."/>
            <person name="Sanchez-Garcia M."/>
            <person name="Morin E."/>
            <person name="Andreopoulos B."/>
            <person name="Barry K.W."/>
            <person name="Bonito G."/>
            <person name="Buee M."/>
            <person name="Carver A."/>
            <person name="Chen C."/>
            <person name="Cichocki N."/>
            <person name="Clum A."/>
            <person name="Culley D."/>
            <person name="Crous P.W."/>
            <person name="Fauchery L."/>
            <person name="Girlanda M."/>
            <person name="Hayes R.D."/>
            <person name="Keri Z."/>
            <person name="LaButti K."/>
            <person name="Lipzen A."/>
            <person name="Lombard V."/>
            <person name="Magnuson J."/>
            <person name="Maillard F."/>
            <person name="Murat C."/>
            <person name="Nolan M."/>
            <person name="Ohm R.A."/>
            <person name="Pangilinan J."/>
            <person name="Pereira M.F."/>
            <person name="Perotto S."/>
            <person name="Peter M."/>
            <person name="Pfister S."/>
            <person name="Riley R."/>
            <person name="Sitrit Y."/>
            <person name="Stielow J.B."/>
            <person name="Szollosi G."/>
            <person name="Zifcakova L."/>
            <person name="Stursova M."/>
            <person name="Spatafora J.W."/>
            <person name="Tedersoo L."/>
            <person name="Vaario L.M."/>
            <person name="Yamada A."/>
            <person name="Yan M."/>
            <person name="Wang P."/>
            <person name="Xu J."/>
            <person name="Bruns T."/>
            <person name="Baldrian P."/>
            <person name="Vilgalys R."/>
            <person name="Dunand C."/>
            <person name="Henrissat B."/>
            <person name="Grigoriev I.V."/>
            <person name="Hibbett D."/>
            <person name="Nagy L.G."/>
            <person name="Martin F.M."/>
        </authorList>
    </citation>
    <scope>NUCLEOTIDE SEQUENCE</scope>
    <source>
        <strain evidence="1">P2</strain>
    </source>
</reference>
<gene>
    <name evidence="1" type="ORF">BDM02DRAFT_3130717</name>
</gene>